<dbReference type="GO" id="GO:0005737">
    <property type="term" value="C:cytoplasm"/>
    <property type="evidence" value="ECO:0007669"/>
    <property type="project" value="TreeGrafter"/>
</dbReference>
<dbReference type="GO" id="GO:0007265">
    <property type="term" value="P:Ras protein signal transduction"/>
    <property type="evidence" value="ECO:0007669"/>
    <property type="project" value="TreeGrafter"/>
</dbReference>
<proteinExistence type="predicted"/>
<dbReference type="PANTHER" id="PTHR24007">
    <property type="entry name" value="BRCA1-ASSOCIATED PROTEIN"/>
    <property type="match status" value="1"/>
</dbReference>
<accession>A0A8S0T7V2</accession>
<evidence type="ECO:0000256" key="1">
    <source>
        <dbReference type="SAM" id="MobiDB-lite"/>
    </source>
</evidence>
<dbReference type="Pfam" id="PF07576">
    <property type="entry name" value="BRAP2"/>
    <property type="match status" value="1"/>
</dbReference>
<reference evidence="3 4" key="1">
    <citation type="submission" date="2019-12" db="EMBL/GenBank/DDBJ databases">
        <authorList>
            <person name="Alioto T."/>
            <person name="Alioto T."/>
            <person name="Gomez Garrido J."/>
        </authorList>
    </citation>
    <scope>NUCLEOTIDE SEQUENCE [LARGE SCALE GENOMIC DNA]</scope>
</reference>
<feature type="domain" description="BRCA1-associated 2/ETP1 RRM" evidence="2">
    <location>
        <begin position="32"/>
        <end position="72"/>
    </location>
</feature>
<dbReference type="Gramene" id="OE9A120278T1">
    <property type="protein sequence ID" value="OE9A120278C1"/>
    <property type="gene ID" value="OE9A120278"/>
</dbReference>
<comment type="caution">
    <text evidence="3">The sequence shown here is derived from an EMBL/GenBank/DDBJ whole genome shotgun (WGS) entry which is preliminary data.</text>
</comment>
<dbReference type="Proteomes" id="UP000594638">
    <property type="component" value="Unassembled WGS sequence"/>
</dbReference>
<gene>
    <name evidence="3" type="ORF">OLEA9_A120278</name>
</gene>
<evidence type="ECO:0000259" key="2">
    <source>
        <dbReference type="Pfam" id="PF07576"/>
    </source>
</evidence>
<dbReference type="AlphaFoldDB" id="A0A8S0T7V2"/>
<feature type="compositionally biased region" description="Polar residues" evidence="1">
    <location>
        <begin position="121"/>
        <end position="130"/>
    </location>
</feature>
<name>A0A8S0T7V2_OLEEU</name>
<protein>
    <submittedName>
        <fullName evidence="3">BRCA1-associated -like</fullName>
    </submittedName>
</protein>
<dbReference type="GO" id="GO:0061630">
    <property type="term" value="F:ubiquitin protein ligase activity"/>
    <property type="evidence" value="ECO:0007669"/>
    <property type="project" value="TreeGrafter"/>
</dbReference>
<evidence type="ECO:0000313" key="3">
    <source>
        <dbReference type="EMBL" id="CAA3001067.1"/>
    </source>
</evidence>
<evidence type="ECO:0000313" key="4">
    <source>
        <dbReference type="Proteomes" id="UP000594638"/>
    </source>
</evidence>
<feature type="region of interest" description="Disordered" evidence="1">
    <location>
        <begin position="106"/>
        <end position="130"/>
    </location>
</feature>
<dbReference type="EMBL" id="CACTIH010005730">
    <property type="protein sequence ID" value="CAA3001067.1"/>
    <property type="molecule type" value="Genomic_DNA"/>
</dbReference>
<dbReference type="GO" id="GO:0016567">
    <property type="term" value="P:protein ubiquitination"/>
    <property type="evidence" value="ECO:0007669"/>
    <property type="project" value="TreeGrafter"/>
</dbReference>
<dbReference type="PANTHER" id="PTHR24007:SF10">
    <property type="entry name" value="BRAP2 RING ZNF UBP DOMAIN-CONTAINING PROTEIN 1"/>
    <property type="match status" value="1"/>
</dbReference>
<dbReference type="InterPro" id="IPR011422">
    <property type="entry name" value="BRAP2/ETP1_RRM"/>
</dbReference>
<dbReference type="OrthoDB" id="1938163at2759"/>
<organism evidence="3 4">
    <name type="scientific">Olea europaea subsp. europaea</name>
    <dbReference type="NCBI Taxonomy" id="158383"/>
    <lineage>
        <taxon>Eukaryota</taxon>
        <taxon>Viridiplantae</taxon>
        <taxon>Streptophyta</taxon>
        <taxon>Embryophyta</taxon>
        <taxon>Tracheophyta</taxon>
        <taxon>Spermatophyta</taxon>
        <taxon>Magnoliopsida</taxon>
        <taxon>eudicotyledons</taxon>
        <taxon>Gunneridae</taxon>
        <taxon>Pentapetalae</taxon>
        <taxon>asterids</taxon>
        <taxon>lamiids</taxon>
        <taxon>Lamiales</taxon>
        <taxon>Oleaceae</taxon>
        <taxon>Oleeae</taxon>
        <taxon>Olea</taxon>
    </lineage>
</organism>
<sequence>MSTLKIHTVDFPQPLITTVTSSAAEQHLVRSRARTTLLFVAAVPNYFSPNDFLLFRLSYLPNFIEIHFIRERLSLKSEEEKVADPQEQIRDLKIYVEAQRMVANMKDSDSIKGGTVLPVESDQSSSSNRK</sequence>
<keyword evidence="4" id="KW-1185">Reference proteome</keyword>